<dbReference type="NCBIfam" id="TIGR00231">
    <property type="entry name" value="small_GTP"/>
    <property type="match status" value="1"/>
</dbReference>
<sequence>MSQPSRQIKCVIVGDGTVGKTCMLISYTTNSFPVEYVPTVFDNYSTQLTYDGNTVNLGLWDTAGQEDYDRLRPLSYPQTDVFVLCYSVMSRVSFDNVVNKWAPEIRLHCPETPIILVGTKIDLRDNPEARKTLDTENHLPISKSQGQKMANKIKAVAYLECSALTQQGLRQIFEEAYYILKKNNKKMKITFLHPDLGIGGAERLIVDAAIAYKENGHTVDIVTNHYSEDHCFEETKQFKVTTINIFPRSIFGRFVALCAYIRMIIAAIWMCIFRRDSDIFFVDTVSACLPILKLFTTSRVIFYCHFPDQLLTKRESFCKKMYRYFLDGIEGYTTGLGDVVCVNSKFTESIVRETLTPLKDRDLEIVYPSLNTKHFDKQEECEIEIIPKNAEHIFVSINRFEFKKNVEIALMALDCLKMELTDDELSKVCVIIAGGYDKLNKENEENYEYLRRLGKNLDIDSNNLIFMKNPTDQEKVQLLRMCKMLIYTPSNEHFGIVPVEAMYMGKGVIAMNSGGPKETIKNEVTGFLVDENPSAMAVIMKMVVRNQIDFKKMSIECKTRVKNLFSFDLFKERLESLL</sequence>
<reference evidence="17" key="2">
    <citation type="submission" date="2020-12" db="UniProtKB">
        <authorList>
            <consortium name="WormBaseParasite"/>
        </authorList>
    </citation>
    <scope>IDENTIFICATION</scope>
</reference>
<comment type="pathway">
    <text evidence="1 12">Protein modification; protein glycosylation.</text>
</comment>
<dbReference type="PANTHER" id="PTHR45918:SF1">
    <property type="entry name" value="ALPHA-1,3_1,6-MANNOSYLTRANSFERASE ALG2"/>
    <property type="match status" value="1"/>
</dbReference>
<dbReference type="PROSITE" id="PS51419">
    <property type="entry name" value="RAB"/>
    <property type="match status" value="1"/>
</dbReference>
<dbReference type="OrthoDB" id="448893at2759"/>
<dbReference type="CDD" id="cd03805">
    <property type="entry name" value="GT4_ALG2-like"/>
    <property type="match status" value="1"/>
</dbReference>
<dbReference type="SMART" id="SM00173">
    <property type="entry name" value="RAS"/>
    <property type="match status" value="1"/>
</dbReference>
<dbReference type="OMA" id="TPSIYYC"/>
<evidence type="ECO:0000259" key="13">
    <source>
        <dbReference type="Pfam" id="PF00534"/>
    </source>
</evidence>
<dbReference type="GO" id="GO:0004378">
    <property type="term" value="F:GDP-Man:Man(1)GlcNAc(2)-PP-Dol alpha-1,3-mannosyltransferase activity"/>
    <property type="evidence" value="ECO:0007669"/>
    <property type="project" value="UniProtKB-UniRule"/>
</dbReference>
<dbReference type="InterPro" id="IPR005225">
    <property type="entry name" value="Small_GTP-bd"/>
</dbReference>
<feature type="transmembrane region" description="Helical" evidence="12">
    <location>
        <begin position="250"/>
        <end position="272"/>
    </location>
</feature>
<keyword evidence="4 12" id="KW-0812">Transmembrane</keyword>
<keyword evidence="16" id="KW-1185">Reference proteome</keyword>
<dbReference type="UniPathway" id="UPA00378"/>
<evidence type="ECO:0000313" key="15">
    <source>
        <dbReference type="EMBL" id="CEF62298.1"/>
    </source>
</evidence>
<dbReference type="PROSITE" id="PS51421">
    <property type="entry name" value="RAS"/>
    <property type="match status" value="1"/>
</dbReference>
<evidence type="ECO:0000313" key="18">
    <source>
        <dbReference type="WormBase" id="SRAE_1000057100"/>
    </source>
</evidence>
<comment type="function">
    <text evidence="12">Mannosylates Man(2)GlcNAc(2)-dolichol diphosphate and Man(1)GlcNAc(2)-dolichol diphosphate to form Man(3)GlcNAc(2)-dolichol diphosphate.</text>
</comment>
<feature type="domain" description="Glycosyl transferase family 1" evidence="13">
    <location>
        <begin position="389"/>
        <end position="547"/>
    </location>
</feature>
<evidence type="ECO:0000256" key="11">
    <source>
        <dbReference type="ARBA" id="ARBA00045104"/>
    </source>
</evidence>
<evidence type="ECO:0000256" key="5">
    <source>
        <dbReference type="ARBA" id="ARBA00022741"/>
    </source>
</evidence>
<evidence type="ECO:0000256" key="4">
    <source>
        <dbReference type="ARBA" id="ARBA00022692"/>
    </source>
</evidence>
<evidence type="ECO:0000313" key="17">
    <source>
        <dbReference type="WBParaSite" id="SRAE_1000057100.1"/>
    </source>
</evidence>
<dbReference type="Pfam" id="PF00534">
    <property type="entry name" value="Glycos_transf_1"/>
    <property type="match status" value="1"/>
</dbReference>
<feature type="domain" description="Glycosyltransferase subfamily 4-like N-terminal" evidence="14">
    <location>
        <begin position="198"/>
        <end position="372"/>
    </location>
</feature>
<dbReference type="EMBL" id="LN609528">
    <property type="protein sequence ID" value="CEF62298.1"/>
    <property type="molecule type" value="Genomic_DNA"/>
</dbReference>
<dbReference type="InterPro" id="IPR001296">
    <property type="entry name" value="Glyco_trans_1"/>
</dbReference>
<dbReference type="PANTHER" id="PTHR45918">
    <property type="entry name" value="ALPHA-1,3/1,6-MANNOSYLTRANSFERASE ALG2"/>
    <property type="match status" value="1"/>
</dbReference>
<organism evidence="15">
    <name type="scientific">Strongyloides ratti</name>
    <name type="common">Parasitic roundworm</name>
    <dbReference type="NCBI Taxonomy" id="34506"/>
    <lineage>
        <taxon>Eukaryota</taxon>
        <taxon>Metazoa</taxon>
        <taxon>Ecdysozoa</taxon>
        <taxon>Nematoda</taxon>
        <taxon>Chromadorea</taxon>
        <taxon>Rhabditida</taxon>
        <taxon>Tylenchina</taxon>
        <taxon>Panagrolaimomorpha</taxon>
        <taxon>Strongyloidoidea</taxon>
        <taxon>Strongyloididae</taxon>
        <taxon>Strongyloides</taxon>
    </lineage>
</organism>
<dbReference type="AlphaFoldDB" id="A0A090MUM1"/>
<dbReference type="Gene3D" id="3.40.50.300">
    <property type="entry name" value="P-loop containing nucleotide triphosphate hydrolases"/>
    <property type="match status" value="1"/>
</dbReference>
<dbReference type="InterPro" id="IPR028098">
    <property type="entry name" value="Glyco_trans_4-like_N"/>
</dbReference>
<dbReference type="SUPFAM" id="SSF52540">
    <property type="entry name" value="P-loop containing nucleoside triphosphate hydrolases"/>
    <property type="match status" value="1"/>
</dbReference>
<comment type="catalytic activity">
    <reaction evidence="11 12">
        <text>an alpha-D-Man-(1-&gt;3)-beta-D-Man-(1-&gt;4)-beta-D-GlcNAc-(1-&gt;4)-alpha-D-GlcNAc-diphospho-di-trans,poly-cis-dolichol + GDP-alpha-D-mannose = an alpha-D-Man-(1-&gt;3)-[alpha-D-Man-(1-&gt;6)]-beta-D-Man-(1-&gt;4)-beta-D-GlcNAc-(1-&gt;4)-alpha-D-GlcNAc-diphospho-di-trans,poly-cis-dolichol + GDP + H(+)</text>
        <dbReference type="Rhea" id="RHEA:29519"/>
        <dbReference type="Rhea" id="RHEA-COMP:19513"/>
        <dbReference type="Rhea" id="RHEA-COMP:19515"/>
        <dbReference type="ChEBI" id="CHEBI:15378"/>
        <dbReference type="ChEBI" id="CHEBI:57527"/>
        <dbReference type="ChEBI" id="CHEBI:58189"/>
        <dbReference type="ChEBI" id="CHEBI:132510"/>
        <dbReference type="ChEBI" id="CHEBI:132511"/>
        <dbReference type="EC" id="2.4.1.257"/>
    </reaction>
    <physiologicalReaction direction="left-to-right" evidence="11 12">
        <dbReference type="Rhea" id="RHEA:29520"/>
    </physiologicalReaction>
</comment>
<dbReference type="CTD" id="36374663"/>
<dbReference type="SMART" id="SM00176">
    <property type="entry name" value="RAN"/>
    <property type="match status" value="1"/>
</dbReference>
<dbReference type="Pfam" id="PF13439">
    <property type="entry name" value="Glyco_transf_4"/>
    <property type="match status" value="1"/>
</dbReference>
<evidence type="ECO:0000256" key="7">
    <source>
        <dbReference type="ARBA" id="ARBA00022989"/>
    </source>
</evidence>
<dbReference type="GO" id="GO:0102704">
    <property type="term" value="F:GDP-Man:Man(2)GlcNAc(2)-PP-Dol alpha-1,6-mannosyltransferase activity"/>
    <property type="evidence" value="ECO:0007669"/>
    <property type="project" value="UniProtKB-UniRule"/>
</dbReference>
<dbReference type="GO" id="GO:0005525">
    <property type="term" value="F:GTP binding"/>
    <property type="evidence" value="ECO:0007669"/>
    <property type="project" value="UniProtKB-KW"/>
</dbReference>
<dbReference type="SUPFAM" id="SSF53756">
    <property type="entry name" value="UDP-Glycosyltransferase/glycogen phosphorylase"/>
    <property type="match status" value="1"/>
</dbReference>
<dbReference type="SMART" id="SM00174">
    <property type="entry name" value="RHO"/>
    <property type="match status" value="1"/>
</dbReference>
<protein>
    <recommendedName>
        <fullName evidence="12">Alpha-1,3/1,6-mannosyltransferase ALG2</fullName>
        <ecNumber evidence="12">2.4.1.132</ecNumber>
        <ecNumber evidence="12">2.4.1.257</ecNumber>
    </recommendedName>
    <alternativeName>
        <fullName evidence="12">GDP-Man:Man(1)GlcNAc(2)-PP-Dol alpha-1,3-mannosyltransferase</fullName>
    </alternativeName>
</protein>
<name>A0A090MUM1_STRRB</name>
<dbReference type="Pfam" id="PF00071">
    <property type="entry name" value="Ras"/>
    <property type="match status" value="1"/>
</dbReference>
<keyword evidence="6" id="KW-0256">Endoplasmic reticulum</keyword>
<evidence type="ECO:0000256" key="1">
    <source>
        <dbReference type="ARBA" id="ARBA00004922"/>
    </source>
</evidence>
<dbReference type="Proteomes" id="UP000035682">
    <property type="component" value="Unplaced"/>
</dbReference>
<dbReference type="GO" id="GO:0003924">
    <property type="term" value="F:GTPase activity"/>
    <property type="evidence" value="ECO:0007669"/>
    <property type="project" value="InterPro"/>
</dbReference>
<dbReference type="Gene3D" id="3.40.50.2000">
    <property type="entry name" value="Glycogen Phosphorylase B"/>
    <property type="match status" value="2"/>
</dbReference>
<proteinExistence type="inferred from homology"/>
<evidence type="ECO:0000256" key="2">
    <source>
        <dbReference type="ARBA" id="ARBA00022676"/>
    </source>
</evidence>
<dbReference type="InterPro" id="IPR001806">
    <property type="entry name" value="Small_GTPase"/>
</dbReference>
<comment type="subcellular location">
    <subcellularLocation>
        <location evidence="12">Endoplasmic reticulum membrane</location>
        <topology evidence="12">Single-pass membrane protein</topology>
    </subcellularLocation>
</comment>
<keyword evidence="3 12" id="KW-0808">Transferase</keyword>
<evidence type="ECO:0000256" key="3">
    <source>
        <dbReference type="ARBA" id="ARBA00022679"/>
    </source>
</evidence>
<dbReference type="InterPro" id="IPR027417">
    <property type="entry name" value="P-loop_NTPase"/>
</dbReference>
<dbReference type="GeneID" id="36374663"/>
<evidence type="ECO:0000256" key="10">
    <source>
        <dbReference type="ARBA" id="ARBA00045103"/>
    </source>
</evidence>
<dbReference type="EC" id="2.4.1.132" evidence="12"/>
<keyword evidence="5" id="KW-0547">Nucleotide-binding</keyword>
<dbReference type="SMART" id="SM00175">
    <property type="entry name" value="RAB"/>
    <property type="match status" value="1"/>
</dbReference>
<dbReference type="STRING" id="34506.A0A090MUM1"/>
<keyword evidence="7 12" id="KW-1133">Transmembrane helix</keyword>
<dbReference type="WBParaSite" id="SRAE_1000057100.1">
    <property type="protein sequence ID" value="SRAE_1000057100.1"/>
    <property type="gene ID" value="WBGene00257168"/>
</dbReference>
<dbReference type="RefSeq" id="XP_024501500.1">
    <property type="nucleotide sequence ID" value="XM_024647421.1"/>
</dbReference>
<dbReference type="GO" id="GO:0005789">
    <property type="term" value="C:endoplasmic reticulum membrane"/>
    <property type="evidence" value="ECO:0007669"/>
    <property type="project" value="UniProtKB-SubCell"/>
</dbReference>
<keyword evidence="9 12" id="KW-0472">Membrane</keyword>
<evidence type="ECO:0000256" key="6">
    <source>
        <dbReference type="ARBA" id="ARBA00022824"/>
    </source>
</evidence>
<keyword evidence="8" id="KW-0342">GTP-binding</keyword>
<evidence type="ECO:0000256" key="12">
    <source>
        <dbReference type="RuleBase" id="RU367136"/>
    </source>
</evidence>
<evidence type="ECO:0000256" key="8">
    <source>
        <dbReference type="ARBA" id="ARBA00023134"/>
    </source>
</evidence>
<dbReference type="CDD" id="cd00157">
    <property type="entry name" value="Rho"/>
    <property type="match status" value="1"/>
</dbReference>
<reference evidence="15 16" key="1">
    <citation type="submission" date="2014-09" db="EMBL/GenBank/DDBJ databases">
        <authorList>
            <person name="Martin A.A."/>
        </authorList>
    </citation>
    <scope>NUCLEOTIDE SEQUENCE</scope>
    <source>
        <strain evidence="16">ED321</strain>
        <strain evidence="15">ED321 Heterogonic</strain>
    </source>
</reference>
<dbReference type="WormBase" id="SRAE_1000057100">
    <property type="protein sequence ID" value="SRP11644"/>
    <property type="gene ID" value="WBGene00257168"/>
</dbReference>
<gene>
    <name evidence="15 17 18" type="ORF">SRAE_1000057100</name>
</gene>
<dbReference type="FunFam" id="3.40.50.300:FF:000118">
    <property type="entry name" value="Rho-related GTP-binding protein RhoG"/>
    <property type="match status" value="1"/>
</dbReference>
<accession>A0A090MUM1</accession>
<dbReference type="PROSITE" id="PS51420">
    <property type="entry name" value="RHO"/>
    <property type="match status" value="1"/>
</dbReference>
<keyword evidence="2 12" id="KW-0328">Glycosyltransferase</keyword>
<dbReference type="PRINTS" id="PR00449">
    <property type="entry name" value="RASTRNSFRMNG"/>
</dbReference>
<comment type="similarity">
    <text evidence="12">Belongs to the glycosyltransferase group 1 family.</text>
</comment>
<evidence type="ECO:0000256" key="9">
    <source>
        <dbReference type="ARBA" id="ARBA00023136"/>
    </source>
</evidence>
<comment type="catalytic activity">
    <reaction evidence="10 12">
        <text>a beta-D-Man-(1-&gt;4)-beta-D-GlcNAc-(1-&gt;4)-alpha-D-GlcNAc-diphospho-di-trans,poly-cis-dolichol + GDP-alpha-D-mannose = an alpha-D-Man-(1-&gt;3)-beta-D-Man-(1-&gt;4)-beta-D-GlcNAc-(1-&gt;4)-alpha-D-GlcNAc-diphospho-di-trans,poly-cis-dolichol + GDP + H(+)</text>
        <dbReference type="Rhea" id="RHEA:29515"/>
        <dbReference type="Rhea" id="RHEA-COMP:19511"/>
        <dbReference type="Rhea" id="RHEA-COMP:19513"/>
        <dbReference type="ChEBI" id="CHEBI:15378"/>
        <dbReference type="ChEBI" id="CHEBI:57527"/>
        <dbReference type="ChEBI" id="CHEBI:58189"/>
        <dbReference type="ChEBI" id="CHEBI:58472"/>
        <dbReference type="ChEBI" id="CHEBI:132510"/>
        <dbReference type="EC" id="2.4.1.132"/>
    </reaction>
    <physiologicalReaction direction="left-to-right" evidence="10 12">
        <dbReference type="Rhea" id="RHEA:29516"/>
    </physiologicalReaction>
</comment>
<dbReference type="EC" id="2.4.1.257" evidence="12"/>
<evidence type="ECO:0000259" key="14">
    <source>
        <dbReference type="Pfam" id="PF13439"/>
    </source>
</evidence>
<dbReference type="InterPro" id="IPR027054">
    <property type="entry name" value="ALG2"/>
</dbReference>
<evidence type="ECO:0000313" key="16">
    <source>
        <dbReference type="Proteomes" id="UP000035682"/>
    </source>
</evidence>